<sequence length="78" mass="8596">MTEQPEPRPDAEQLAAAVEQLHAIRAYVAALAPAVVAMAAQLQRLTRQAEYALAPPPDRPAWQSPHGPAHTRRKEQRP</sequence>
<gene>
    <name evidence="2" type="ORF">G3I29_31145</name>
</gene>
<comment type="caution">
    <text evidence="2">The sequence shown here is derived from an EMBL/GenBank/DDBJ whole genome shotgun (WGS) entry which is preliminary data.</text>
</comment>
<evidence type="ECO:0000313" key="2">
    <source>
        <dbReference type="EMBL" id="NEA19832.1"/>
    </source>
</evidence>
<dbReference type="Proteomes" id="UP000471293">
    <property type="component" value="Unassembled WGS sequence"/>
</dbReference>
<feature type="compositionally biased region" description="Basic residues" evidence="1">
    <location>
        <begin position="69"/>
        <end position="78"/>
    </location>
</feature>
<name>A0A6N9UAX1_STRHA</name>
<feature type="region of interest" description="Disordered" evidence="1">
    <location>
        <begin position="51"/>
        <end position="78"/>
    </location>
</feature>
<accession>A0A6N9UAX1</accession>
<reference evidence="2 3" key="1">
    <citation type="submission" date="2020-01" db="EMBL/GenBank/DDBJ databases">
        <title>Insect and environment-associated Actinomycetes.</title>
        <authorList>
            <person name="Currrie C."/>
            <person name="Chevrette M."/>
            <person name="Carlson C."/>
            <person name="Stubbendieck R."/>
            <person name="Wendt-Pienkowski E."/>
        </authorList>
    </citation>
    <scope>NUCLEOTIDE SEQUENCE [LARGE SCALE GENOMIC DNA]</scope>
    <source>
        <strain evidence="2 3">SID11342</strain>
    </source>
</reference>
<proteinExistence type="predicted"/>
<evidence type="ECO:0000313" key="3">
    <source>
        <dbReference type="Proteomes" id="UP000471293"/>
    </source>
</evidence>
<protein>
    <submittedName>
        <fullName evidence="2">Uncharacterized protein</fullName>
    </submittedName>
</protein>
<dbReference type="EMBL" id="JAAGLQ010000648">
    <property type="protein sequence ID" value="NEA19832.1"/>
    <property type="molecule type" value="Genomic_DNA"/>
</dbReference>
<organism evidence="2 3">
    <name type="scientific">Streptomyces halstedii</name>
    <dbReference type="NCBI Taxonomy" id="1944"/>
    <lineage>
        <taxon>Bacteria</taxon>
        <taxon>Bacillati</taxon>
        <taxon>Actinomycetota</taxon>
        <taxon>Actinomycetes</taxon>
        <taxon>Kitasatosporales</taxon>
        <taxon>Streptomycetaceae</taxon>
        <taxon>Streptomyces</taxon>
    </lineage>
</organism>
<evidence type="ECO:0000256" key="1">
    <source>
        <dbReference type="SAM" id="MobiDB-lite"/>
    </source>
</evidence>
<dbReference type="RefSeq" id="WP_164349387.1">
    <property type="nucleotide sequence ID" value="NZ_JAAGLQ010000648.1"/>
</dbReference>
<dbReference type="AlphaFoldDB" id="A0A6N9UAX1"/>